<sequence length="146" mass="15350">MRLWDWAVGAYGRPGVADACLNLQDAHGQNTCLLLWAVWAGATPHTAAPAAELARAWDAAAVTPLRDVRRALKSSFPPVADEERERLRNAVKAAELQSERLLLEALERLCPQSSGAAPLDALVAASAAWGAPAPQPALAALAAALQ</sequence>
<accession>A0A328ARC8</accession>
<dbReference type="RefSeq" id="WP_111513962.1">
    <property type="nucleotide sequence ID" value="NZ_QFYR01000001.1"/>
</dbReference>
<comment type="caution">
    <text evidence="1">The sequence shown here is derived from an EMBL/GenBank/DDBJ whole genome shotgun (WGS) entry which is preliminary data.</text>
</comment>
<keyword evidence="2" id="KW-1185">Reference proteome</keyword>
<organism evidence="1 2">
    <name type="scientific">Phenylobacterium deserti</name>
    <dbReference type="NCBI Taxonomy" id="1914756"/>
    <lineage>
        <taxon>Bacteria</taxon>
        <taxon>Pseudomonadati</taxon>
        <taxon>Pseudomonadota</taxon>
        <taxon>Alphaproteobacteria</taxon>
        <taxon>Caulobacterales</taxon>
        <taxon>Caulobacteraceae</taxon>
        <taxon>Phenylobacterium</taxon>
    </lineage>
</organism>
<proteinExistence type="predicted"/>
<dbReference type="Pfam" id="PF09523">
    <property type="entry name" value="DUF2390"/>
    <property type="match status" value="1"/>
</dbReference>
<reference evidence="2" key="1">
    <citation type="submission" date="2018-05" db="EMBL/GenBank/DDBJ databases">
        <authorList>
            <person name="Li X."/>
        </authorList>
    </citation>
    <scope>NUCLEOTIDE SEQUENCE [LARGE SCALE GENOMIC DNA]</scope>
    <source>
        <strain evidence="2">YIM 73061</strain>
    </source>
</reference>
<dbReference type="OrthoDB" id="7875767at2"/>
<dbReference type="EMBL" id="QFYR01000001">
    <property type="protein sequence ID" value="RAK57510.1"/>
    <property type="molecule type" value="Genomic_DNA"/>
</dbReference>
<evidence type="ECO:0000313" key="1">
    <source>
        <dbReference type="EMBL" id="RAK57510.1"/>
    </source>
</evidence>
<dbReference type="AlphaFoldDB" id="A0A328ARC8"/>
<name>A0A328ARC8_9CAUL</name>
<dbReference type="InterPro" id="IPR012659">
    <property type="entry name" value="CHP02444"/>
</dbReference>
<protein>
    <submittedName>
        <fullName evidence="1">TIGR02444 family protein</fullName>
    </submittedName>
</protein>
<evidence type="ECO:0000313" key="2">
    <source>
        <dbReference type="Proteomes" id="UP000249725"/>
    </source>
</evidence>
<gene>
    <name evidence="1" type="ORF">DJ018_06115</name>
</gene>
<dbReference type="NCBIfam" id="TIGR02444">
    <property type="entry name" value="TIGR02444 family protein"/>
    <property type="match status" value="1"/>
</dbReference>
<dbReference type="Proteomes" id="UP000249725">
    <property type="component" value="Unassembled WGS sequence"/>
</dbReference>